<evidence type="ECO:0008006" key="2">
    <source>
        <dbReference type="Google" id="ProtNLM"/>
    </source>
</evidence>
<name>A0A381IBT1_CLODI</name>
<proteinExistence type="predicted"/>
<protein>
    <recommendedName>
        <fullName evidence="2">Transposase</fullName>
    </recommendedName>
</protein>
<gene>
    <name evidence="1" type="ORF">NCTC13307_03036</name>
</gene>
<accession>A0A381IBT1</accession>
<dbReference type="AlphaFoldDB" id="A0A381IBT1"/>
<dbReference type="EMBL" id="UFWD01000001">
    <property type="protein sequence ID" value="SUY25676.1"/>
    <property type="molecule type" value="Genomic_DNA"/>
</dbReference>
<organism evidence="1">
    <name type="scientific">Clostridioides difficile</name>
    <name type="common">Peptoclostridium difficile</name>
    <dbReference type="NCBI Taxonomy" id="1496"/>
    <lineage>
        <taxon>Bacteria</taxon>
        <taxon>Bacillati</taxon>
        <taxon>Bacillota</taxon>
        <taxon>Clostridia</taxon>
        <taxon>Peptostreptococcales</taxon>
        <taxon>Peptostreptococcaceae</taxon>
        <taxon>Clostridioides</taxon>
    </lineage>
</organism>
<dbReference type="InterPro" id="IPR009057">
    <property type="entry name" value="Homeodomain-like_sf"/>
</dbReference>
<reference evidence="1" key="1">
    <citation type="submission" date="2018-06" db="EMBL/GenBank/DDBJ databases">
        <authorList>
            <consortium name="Pathogen Informatics"/>
            <person name="Doyle S."/>
        </authorList>
    </citation>
    <scope>NUCLEOTIDE SEQUENCE</scope>
    <source>
        <strain evidence="1">NCTC13307</strain>
    </source>
</reference>
<evidence type="ECO:0000313" key="1">
    <source>
        <dbReference type="EMBL" id="SUY25676.1"/>
    </source>
</evidence>
<sequence>MTKYDFNFKLKVAKFYLNREGRDILIVKQYGVYNHSQVERWVNILGECALKIKKNFLYYMVQVRCYKLYDDN</sequence>
<dbReference type="SUPFAM" id="SSF46689">
    <property type="entry name" value="Homeodomain-like"/>
    <property type="match status" value="1"/>
</dbReference>